<evidence type="ECO:0000256" key="11">
    <source>
        <dbReference type="SAM" id="MobiDB-lite"/>
    </source>
</evidence>
<evidence type="ECO:0000256" key="10">
    <source>
        <dbReference type="RuleBase" id="RU367007"/>
    </source>
</evidence>
<dbReference type="PANTHER" id="PTHR10050">
    <property type="entry name" value="DOLICHYL-PHOSPHATE-MANNOSE--PROTEIN MANNOSYLTRANSFERASE"/>
    <property type="match status" value="1"/>
</dbReference>
<keyword evidence="8 10" id="KW-0472">Membrane</keyword>
<comment type="similarity">
    <text evidence="3 10">Belongs to the glycosyltransferase 39 family.</text>
</comment>
<dbReference type="EC" id="2.4.1.-" evidence="10"/>
<name>A0A9X4M5L9_9CYAN</name>
<feature type="compositionally biased region" description="Polar residues" evidence="11">
    <location>
        <begin position="14"/>
        <end position="23"/>
    </location>
</feature>
<evidence type="ECO:0000256" key="3">
    <source>
        <dbReference type="ARBA" id="ARBA00007222"/>
    </source>
</evidence>
<sequence>MQNLQKPLQKKNSEPISGNISEQNSEKNALGSLNNYQTSWDLYLILGAVGIFAIAALLHFWQLGTVPYPIFDEVLFGKYAEEYLDGNPTWEGHPPLGKFFIMLGILIFGRNEIGYRLLSACFGSIAPLLLIGLVYRLTHKRNFALLSGLFLCSDGLFLVESRTGLLNIFLVSFGITSQIFLVAALEQKGKLRTWLLCCAGLMLGASTSVKWNGLGFSLLVFLVVSLVWIIAKFFPKNLAKLGIFREITTLYWWQYILGFVLAPLAFYLVQWLPLFILNPGGVAPETGLGAIHSFWESLVRVQNHIIWWHNTAEMISTPEHPSHPYCSTVISWPVLARTVGYYFQDRDGYFTVMQGLGNPILWWFSTIAIVFITITSLLPKFQKFSNIGSNNYLLLGYFANYAPWLLVKRCLFVYHYLSSAAFSFVALAWIVSQMLDRKGIVSYLGYVIIALVLLSQIFFLPIWIGLPVSHSAFYERMWFMPDSVPGFNWI</sequence>
<dbReference type="GO" id="GO:0005886">
    <property type="term" value="C:plasma membrane"/>
    <property type="evidence" value="ECO:0007669"/>
    <property type="project" value="UniProtKB-SubCell"/>
</dbReference>
<feature type="transmembrane region" description="Helical" evidence="10">
    <location>
        <begin position="390"/>
        <end position="407"/>
    </location>
</feature>
<dbReference type="GO" id="GO:0004169">
    <property type="term" value="F:dolichyl-phosphate-mannose-protein mannosyltransferase activity"/>
    <property type="evidence" value="ECO:0007669"/>
    <property type="project" value="UniProtKB-UniRule"/>
</dbReference>
<feature type="transmembrane region" description="Helical" evidence="10">
    <location>
        <begin position="165"/>
        <end position="184"/>
    </location>
</feature>
<evidence type="ECO:0000256" key="4">
    <source>
        <dbReference type="ARBA" id="ARBA00022676"/>
    </source>
</evidence>
<evidence type="ECO:0000259" key="12">
    <source>
        <dbReference type="Pfam" id="PF02366"/>
    </source>
</evidence>
<dbReference type="InterPro" id="IPR003342">
    <property type="entry name" value="ArnT-like_N"/>
</dbReference>
<comment type="caution">
    <text evidence="14">The sequence shown here is derived from an EMBL/GenBank/DDBJ whole genome shotgun (WGS) entry which is preliminary data.</text>
</comment>
<feature type="transmembrane region" description="Helical" evidence="10">
    <location>
        <begin position="360"/>
        <end position="378"/>
    </location>
</feature>
<feature type="transmembrane region" description="Helical" evidence="10">
    <location>
        <begin position="255"/>
        <end position="276"/>
    </location>
</feature>
<feature type="transmembrane region" description="Helical" evidence="10">
    <location>
        <begin position="142"/>
        <end position="159"/>
    </location>
</feature>
<keyword evidence="10" id="KW-1003">Cell membrane</keyword>
<dbReference type="Pfam" id="PF16192">
    <property type="entry name" value="PMT_4TMC"/>
    <property type="match status" value="1"/>
</dbReference>
<feature type="transmembrane region" description="Helical" evidence="10">
    <location>
        <begin position="443"/>
        <end position="464"/>
    </location>
</feature>
<keyword evidence="15" id="KW-1185">Reference proteome</keyword>
<evidence type="ECO:0000256" key="1">
    <source>
        <dbReference type="ARBA" id="ARBA00004127"/>
    </source>
</evidence>
<keyword evidence="5 10" id="KW-0808">Transferase</keyword>
<evidence type="ECO:0000256" key="9">
    <source>
        <dbReference type="ARBA" id="ARBA00093617"/>
    </source>
</evidence>
<feature type="transmembrane region" description="Helical" evidence="10">
    <location>
        <begin position="191"/>
        <end position="209"/>
    </location>
</feature>
<dbReference type="EMBL" id="VBTY01000036">
    <property type="protein sequence ID" value="MDG3494196.1"/>
    <property type="molecule type" value="Genomic_DNA"/>
</dbReference>
<dbReference type="PANTHER" id="PTHR10050:SF46">
    <property type="entry name" value="PROTEIN O-MANNOSYL-TRANSFERASE 2"/>
    <property type="match status" value="1"/>
</dbReference>
<keyword evidence="6 10" id="KW-0812">Transmembrane</keyword>
<keyword evidence="4 10" id="KW-0328">Glycosyltransferase</keyword>
<feature type="transmembrane region" description="Helical" evidence="10">
    <location>
        <begin position="215"/>
        <end position="234"/>
    </location>
</feature>
<dbReference type="InterPro" id="IPR032421">
    <property type="entry name" value="PMT_4TMC"/>
</dbReference>
<feature type="region of interest" description="Disordered" evidence="11">
    <location>
        <begin position="1"/>
        <end position="23"/>
    </location>
</feature>
<dbReference type="AlphaFoldDB" id="A0A9X4M5L9"/>
<evidence type="ECO:0000313" key="14">
    <source>
        <dbReference type="EMBL" id="MDG3494196.1"/>
    </source>
</evidence>
<evidence type="ECO:0000256" key="2">
    <source>
        <dbReference type="ARBA" id="ARBA00004922"/>
    </source>
</evidence>
<comment type="pathway">
    <text evidence="2 10">Protein modification; protein glycosylation.</text>
</comment>
<protein>
    <recommendedName>
        <fullName evidence="9 10">Polyprenol-phosphate-mannose--protein mannosyltransferase</fullName>
        <ecNumber evidence="10">2.4.1.-</ecNumber>
    </recommendedName>
</protein>
<accession>A0A9X4M5L9</accession>
<evidence type="ECO:0000313" key="15">
    <source>
        <dbReference type="Proteomes" id="UP001152872"/>
    </source>
</evidence>
<evidence type="ECO:0000256" key="7">
    <source>
        <dbReference type="ARBA" id="ARBA00022989"/>
    </source>
</evidence>
<dbReference type="GO" id="GO:0012505">
    <property type="term" value="C:endomembrane system"/>
    <property type="evidence" value="ECO:0007669"/>
    <property type="project" value="UniProtKB-SubCell"/>
</dbReference>
<evidence type="ECO:0000256" key="6">
    <source>
        <dbReference type="ARBA" id="ARBA00022692"/>
    </source>
</evidence>
<evidence type="ECO:0000256" key="8">
    <source>
        <dbReference type="ARBA" id="ARBA00023136"/>
    </source>
</evidence>
<feature type="transmembrane region" description="Helical" evidence="10">
    <location>
        <begin position="113"/>
        <end position="135"/>
    </location>
</feature>
<keyword evidence="7 10" id="KW-1133">Transmembrane helix</keyword>
<comment type="function">
    <text evidence="10">Protein O-mannosyltransferase that catalyzes the transfer of a single mannose residue from a polyprenol phospho-mannosyl lipidic donor to the hydroxyl group of selected serine and threonine residues in acceptor proteins.</text>
</comment>
<gene>
    <name evidence="14" type="ORF">FEV09_06450</name>
</gene>
<reference evidence="14" key="1">
    <citation type="submission" date="2019-05" db="EMBL/GenBank/DDBJ databases">
        <title>Whole genome sequencing of Pseudanabaena catenata USMAC16.</title>
        <authorList>
            <person name="Khan Z."/>
            <person name="Omar W.M."/>
            <person name="Convey P."/>
            <person name="Merican F."/>
            <person name="Najimudin N."/>
        </authorList>
    </citation>
    <scope>NUCLEOTIDE SEQUENCE</scope>
    <source>
        <strain evidence="14">USMAC16</strain>
    </source>
</reference>
<proteinExistence type="inferred from homology"/>
<feature type="transmembrane region" description="Helical" evidence="10">
    <location>
        <begin position="42"/>
        <end position="61"/>
    </location>
</feature>
<feature type="domain" description="ArnT-like N-terminal" evidence="12">
    <location>
        <begin position="108"/>
        <end position="271"/>
    </location>
</feature>
<feature type="transmembrane region" description="Helical" evidence="10">
    <location>
        <begin position="413"/>
        <end position="431"/>
    </location>
</feature>
<dbReference type="InterPro" id="IPR027005">
    <property type="entry name" value="PMT-like"/>
</dbReference>
<feature type="domain" description="Protein O-mannosyl-transferase C-terminal four TM" evidence="13">
    <location>
        <begin position="294"/>
        <end position="479"/>
    </location>
</feature>
<dbReference type="Proteomes" id="UP001152872">
    <property type="component" value="Unassembled WGS sequence"/>
</dbReference>
<dbReference type="Pfam" id="PF02366">
    <property type="entry name" value="PMT"/>
    <property type="match status" value="1"/>
</dbReference>
<evidence type="ECO:0000256" key="5">
    <source>
        <dbReference type="ARBA" id="ARBA00022679"/>
    </source>
</evidence>
<evidence type="ECO:0000259" key="13">
    <source>
        <dbReference type="Pfam" id="PF16192"/>
    </source>
</evidence>
<dbReference type="RefSeq" id="WP_009626263.1">
    <property type="nucleotide sequence ID" value="NZ_VBTY01000036.1"/>
</dbReference>
<organism evidence="14 15">
    <name type="scientific">Pseudanabaena catenata USMAC16</name>
    <dbReference type="NCBI Taxonomy" id="1855837"/>
    <lineage>
        <taxon>Bacteria</taxon>
        <taxon>Bacillati</taxon>
        <taxon>Cyanobacteriota</taxon>
        <taxon>Cyanophyceae</taxon>
        <taxon>Pseudanabaenales</taxon>
        <taxon>Pseudanabaenaceae</taxon>
        <taxon>Pseudanabaena</taxon>
    </lineage>
</organism>
<comment type="subcellular location">
    <subcellularLocation>
        <location evidence="10">Cell membrane</location>
    </subcellularLocation>
    <subcellularLocation>
        <location evidence="1">Endomembrane system</location>
        <topology evidence="1">Multi-pass membrane protein</topology>
    </subcellularLocation>
</comment>